<dbReference type="GO" id="GO:0016853">
    <property type="term" value="F:isomerase activity"/>
    <property type="evidence" value="ECO:0007669"/>
    <property type="project" value="InterPro"/>
</dbReference>
<dbReference type="Proteomes" id="UP000230161">
    <property type="component" value="Unassembled WGS sequence"/>
</dbReference>
<comment type="caution">
    <text evidence="1">The sequence shown here is derived from an EMBL/GenBank/DDBJ whole genome shotgun (WGS) entry which is preliminary data.</text>
</comment>
<dbReference type="CDD" id="cd09022">
    <property type="entry name" value="Aldose_epim_Ec_YihR"/>
    <property type="match status" value="1"/>
</dbReference>
<dbReference type="Pfam" id="PF01263">
    <property type="entry name" value="Aldose_epim"/>
    <property type="match status" value="1"/>
</dbReference>
<dbReference type="InterPro" id="IPR008183">
    <property type="entry name" value="Aldose_1/G6P_1-epimerase"/>
</dbReference>
<sequence length="308" mass="32923">MRAPTGEQYELSLSTPSGPLRAVITEVAAGIREVTLGGVDLAQPFPLQSVPPQGAGIVLVPWPNRVKDGVWSLDGAPQHLAITEPARANAIHGLLRFSPYDLVSRTENAVTLSATVFPQLGYPFLLDTTVSYELVADGLDVTHTVVNAGTETAPVAIGAHPYFTIGDVPAADLTLRVAANTHFEVDERLNVVSEHPVDLTEYDLRAGKVLGDLSLDDGWGQTVVQGGESVHSLTAPDGRSVAMWADESFGYVQVYTTRTFPGAELAVAIEPMTAPTNAFNSGDALHWLEPGEEWSVRWGLRFSGFPAV</sequence>
<dbReference type="InterPro" id="IPR014718">
    <property type="entry name" value="GH-type_carb-bd"/>
</dbReference>
<evidence type="ECO:0000313" key="1">
    <source>
        <dbReference type="EMBL" id="PJJ61920.1"/>
    </source>
</evidence>
<dbReference type="Gene3D" id="2.70.98.10">
    <property type="match status" value="1"/>
</dbReference>
<gene>
    <name evidence="1" type="ORF">CLV54_1708</name>
</gene>
<dbReference type="InterPro" id="IPR011013">
    <property type="entry name" value="Gal_mutarotase_sf_dom"/>
</dbReference>
<dbReference type="OrthoDB" id="4739604at2"/>
<dbReference type="InterPro" id="IPR037480">
    <property type="entry name" value="YihR-like"/>
</dbReference>
<dbReference type="GO" id="GO:0005975">
    <property type="term" value="P:carbohydrate metabolic process"/>
    <property type="evidence" value="ECO:0007669"/>
    <property type="project" value="InterPro"/>
</dbReference>
<dbReference type="EMBL" id="PGFB01000003">
    <property type="protein sequence ID" value="PJJ61920.1"/>
    <property type="molecule type" value="Genomic_DNA"/>
</dbReference>
<accession>A0A2M9BVD9</accession>
<dbReference type="SUPFAM" id="SSF74650">
    <property type="entry name" value="Galactose mutarotase-like"/>
    <property type="match status" value="1"/>
</dbReference>
<reference evidence="1 2" key="1">
    <citation type="submission" date="2017-11" db="EMBL/GenBank/DDBJ databases">
        <title>Genomic Encyclopedia of Archaeal and Bacterial Type Strains, Phase II (KMG-II): From Individual Species to Whole Genera.</title>
        <authorList>
            <person name="Goeker M."/>
        </authorList>
    </citation>
    <scope>NUCLEOTIDE SEQUENCE [LARGE SCALE GENOMIC DNA]</scope>
    <source>
        <strain evidence="1 2">DSM 25625</strain>
    </source>
</reference>
<proteinExistence type="predicted"/>
<dbReference type="GO" id="GO:0030246">
    <property type="term" value="F:carbohydrate binding"/>
    <property type="evidence" value="ECO:0007669"/>
    <property type="project" value="InterPro"/>
</dbReference>
<name>A0A2M9BVD9_9MICO</name>
<dbReference type="RefSeq" id="WP_100344540.1">
    <property type="nucleotide sequence ID" value="NZ_PGFB01000003.1"/>
</dbReference>
<protein>
    <submittedName>
        <fullName evidence="1">Aldose 1-epimerase</fullName>
    </submittedName>
</protein>
<dbReference type="AlphaFoldDB" id="A0A2M9BVD9"/>
<evidence type="ECO:0000313" key="2">
    <source>
        <dbReference type="Proteomes" id="UP000230161"/>
    </source>
</evidence>
<keyword evidence="2" id="KW-1185">Reference proteome</keyword>
<organism evidence="1 2">
    <name type="scientific">Compostimonas suwonensis</name>
    <dbReference type="NCBI Taxonomy" id="1048394"/>
    <lineage>
        <taxon>Bacteria</taxon>
        <taxon>Bacillati</taxon>
        <taxon>Actinomycetota</taxon>
        <taxon>Actinomycetes</taxon>
        <taxon>Micrococcales</taxon>
        <taxon>Microbacteriaceae</taxon>
        <taxon>Compostimonas</taxon>
    </lineage>
</organism>